<dbReference type="AlphaFoldDB" id="A0A553PKG5"/>
<dbReference type="Pfam" id="PF00059">
    <property type="entry name" value="Lectin_C"/>
    <property type="match status" value="1"/>
</dbReference>
<protein>
    <recommendedName>
        <fullName evidence="1">C-type lectin domain-containing protein</fullName>
    </recommendedName>
</protein>
<sequence>MCYKIAISLASFIEAEIACSSNRDETGRYRSQLMWTRKREHYEFVQRVLVEKVGESEFWVGLDDLAGLGEFETSTGGEFVNRSDPIWAILNAGQGDCAKIPGPNGGFLTTDVCSKPLAYVCQQRPLYESPDNHCPDGFFSYKSSCLLPVREEMEFNQAQIHCGLHGSSLYASKSLADFQFIKQYARNHKPTCAPGYDLLGHVTDGRTCYKVTNTTILGTFDEDVCNAQYDESRWLGTPDTKLYTEEVIGLMR</sequence>
<keyword evidence="3" id="KW-1185">Reference proteome</keyword>
<dbReference type="PROSITE" id="PS50041">
    <property type="entry name" value="C_TYPE_LECTIN_2"/>
    <property type="match status" value="1"/>
</dbReference>
<feature type="domain" description="C-type lectin" evidence="1">
    <location>
        <begin position="1"/>
        <end position="122"/>
    </location>
</feature>
<organism evidence="2 3">
    <name type="scientific">Tigriopus californicus</name>
    <name type="common">Marine copepod</name>
    <dbReference type="NCBI Taxonomy" id="6832"/>
    <lineage>
        <taxon>Eukaryota</taxon>
        <taxon>Metazoa</taxon>
        <taxon>Ecdysozoa</taxon>
        <taxon>Arthropoda</taxon>
        <taxon>Crustacea</taxon>
        <taxon>Multicrustacea</taxon>
        <taxon>Hexanauplia</taxon>
        <taxon>Copepoda</taxon>
        <taxon>Harpacticoida</taxon>
        <taxon>Harpacticidae</taxon>
        <taxon>Tigriopus</taxon>
    </lineage>
</organism>
<dbReference type="Gene3D" id="3.10.100.10">
    <property type="entry name" value="Mannose-Binding Protein A, subunit A"/>
    <property type="match status" value="2"/>
</dbReference>
<dbReference type="InterPro" id="IPR016187">
    <property type="entry name" value="CTDL_fold"/>
</dbReference>
<dbReference type="Proteomes" id="UP000318571">
    <property type="component" value="Chromosome 11"/>
</dbReference>
<reference evidence="2 3" key="1">
    <citation type="journal article" date="2018" name="Nat. Ecol. Evol.">
        <title>Genomic signatures of mitonuclear coevolution across populations of Tigriopus californicus.</title>
        <authorList>
            <person name="Barreto F.S."/>
            <person name="Watson E.T."/>
            <person name="Lima T.G."/>
            <person name="Willett C.S."/>
            <person name="Edmands S."/>
            <person name="Li W."/>
            <person name="Burton R.S."/>
        </authorList>
    </citation>
    <scope>NUCLEOTIDE SEQUENCE [LARGE SCALE GENOMIC DNA]</scope>
    <source>
        <strain evidence="2 3">San Diego</strain>
    </source>
</reference>
<name>A0A553PKG5_TIGCA</name>
<dbReference type="InterPro" id="IPR001304">
    <property type="entry name" value="C-type_lectin-like"/>
</dbReference>
<evidence type="ECO:0000313" key="3">
    <source>
        <dbReference type="Proteomes" id="UP000318571"/>
    </source>
</evidence>
<dbReference type="EMBL" id="VCGU01000003">
    <property type="protein sequence ID" value="TRY78174.1"/>
    <property type="molecule type" value="Genomic_DNA"/>
</dbReference>
<dbReference type="CDD" id="cd00037">
    <property type="entry name" value="CLECT"/>
    <property type="match status" value="1"/>
</dbReference>
<evidence type="ECO:0000259" key="1">
    <source>
        <dbReference type="PROSITE" id="PS50041"/>
    </source>
</evidence>
<accession>A0A553PKG5</accession>
<gene>
    <name evidence="2" type="ORF">TCAL_16680</name>
</gene>
<dbReference type="SUPFAM" id="SSF56436">
    <property type="entry name" value="C-type lectin-like"/>
    <property type="match status" value="2"/>
</dbReference>
<comment type="caution">
    <text evidence="2">The sequence shown here is derived from an EMBL/GenBank/DDBJ whole genome shotgun (WGS) entry which is preliminary data.</text>
</comment>
<dbReference type="InterPro" id="IPR016186">
    <property type="entry name" value="C-type_lectin-like/link_sf"/>
</dbReference>
<evidence type="ECO:0000313" key="2">
    <source>
        <dbReference type="EMBL" id="TRY78174.1"/>
    </source>
</evidence>
<proteinExistence type="predicted"/>